<name>A0AAJ0CPK1_9HYPO</name>
<dbReference type="PANTHER" id="PTHR11014:SF63">
    <property type="entry name" value="METALLOPEPTIDASE, PUTATIVE (AFU_ORTHOLOGUE AFUA_6G09600)-RELATED"/>
    <property type="match status" value="1"/>
</dbReference>
<dbReference type="InterPro" id="IPR011650">
    <property type="entry name" value="Peptidase_M20_dimer"/>
</dbReference>
<dbReference type="Gene3D" id="3.40.630.10">
    <property type="entry name" value="Zn peptidases"/>
    <property type="match status" value="1"/>
</dbReference>
<accession>A0AAJ0CPK1</accession>
<comment type="similarity">
    <text evidence="1">Belongs to the peptidase M20A family.</text>
</comment>
<comment type="cofactor">
    <cofactor evidence="2">
        <name>Mn(2+)</name>
        <dbReference type="ChEBI" id="CHEBI:29035"/>
    </cofactor>
    <text evidence="2">The Mn(2+) ion enhances activity.</text>
</comment>
<sequence length="392" mass="42953">METTLSLNMRRQKVIREFFPKLGDCEMMYKKFHKYPELPCQERDTASRVAHFLRAIRYDVQIEIGGHSVVGIFKNGHGRNVLLRSELDALPIKEKTGLPYASKVEQVDADGIKKAVMHADAHDMDITCLLGAAVLLKKAHRKWSGTLIVLFQPNGERLLGAKAMVKDKLFGKIPLPDVCLAQHCVPTKSGTIAVKPGRVLGCLDSLDIRVYGRSAHGATPHLGINPITISAVIIAHLQTIATREMDPKEPVVIGCGKFHAGTDPSVIPEYADFTVDVRTYTKRTQTLATAAVKGAILDKCKALGCPVDPRIRTSSSTPSVDNDIKATSQFTESLEGYYGRRAPEVIQTMQPEIIANDFALLSLPPHGKPIPYVYWNIGTVGISPPSTTKPVT</sequence>
<keyword evidence="2" id="KW-0479">Metal-binding</keyword>
<dbReference type="Proteomes" id="UP001251528">
    <property type="component" value="Unassembled WGS sequence"/>
</dbReference>
<proteinExistence type="inferred from homology"/>
<dbReference type="Gene3D" id="3.30.70.360">
    <property type="match status" value="1"/>
</dbReference>
<feature type="binding site" evidence="2">
    <location>
        <position position="183"/>
    </location>
    <ligand>
        <name>Mn(2+)</name>
        <dbReference type="ChEBI" id="CHEBI:29035"/>
        <label>2</label>
    </ligand>
</feature>
<evidence type="ECO:0000313" key="4">
    <source>
        <dbReference type="EMBL" id="KAK2599157.1"/>
    </source>
</evidence>
<organism evidence="4 5">
    <name type="scientific">Conoideocrella luteorostrata</name>
    <dbReference type="NCBI Taxonomy" id="1105319"/>
    <lineage>
        <taxon>Eukaryota</taxon>
        <taxon>Fungi</taxon>
        <taxon>Dikarya</taxon>
        <taxon>Ascomycota</taxon>
        <taxon>Pezizomycotina</taxon>
        <taxon>Sordariomycetes</taxon>
        <taxon>Hypocreomycetidae</taxon>
        <taxon>Hypocreales</taxon>
        <taxon>Clavicipitaceae</taxon>
        <taxon>Conoideocrella</taxon>
    </lineage>
</organism>
<comment type="caution">
    <text evidence="4">The sequence shown here is derived from an EMBL/GenBank/DDBJ whole genome shotgun (WGS) entry which is preliminary data.</text>
</comment>
<feature type="non-terminal residue" evidence="4">
    <location>
        <position position="392"/>
    </location>
</feature>
<dbReference type="EMBL" id="JASWJB010000088">
    <property type="protein sequence ID" value="KAK2599157.1"/>
    <property type="molecule type" value="Genomic_DNA"/>
</dbReference>
<feature type="binding site" evidence="2">
    <location>
        <position position="122"/>
    </location>
    <ligand>
        <name>Mn(2+)</name>
        <dbReference type="ChEBI" id="CHEBI:29035"/>
        <label>2</label>
    </ligand>
</feature>
<dbReference type="SUPFAM" id="SSF55031">
    <property type="entry name" value="Bacterial exopeptidase dimerisation domain"/>
    <property type="match status" value="1"/>
</dbReference>
<dbReference type="Pfam" id="PF01546">
    <property type="entry name" value="Peptidase_M20"/>
    <property type="match status" value="1"/>
</dbReference>
<evidence type="ECO:0000256" key="2">
    <source>
        <dbReference type="PIRSR" id="PIRSR005962-1"/>
    </source>
</evidence>
<dbReference type="Pfam" id="PF07687">
    <property type="entry name" value="M20_dimer"/>
    <property type="match status" value="1"/>
</dbReference>
<dbReference type="NCBIfam" id="TIGR01891">
    <property type="entry name" value="amidohydrolases"/>
    <property type="match status" value="1"/>
</dbReference>
<evidence type="ECO:0000313" key="5">
    <source>
        <dbReference type="Proteomes" id="UP001251528"/>
    </source>
</evidence>
<reference evidence="4" key="1">
    <citation type="submission" date="2023-06" db="EMBL/GenBank/DDBJ databases">
        <title>Conoideocrella luteorostrata (Hypocreales: Clavicipitaceae), a potential biocontrol fungus for elongate hemlock scale in United States Christmas tree production areas.</title>
        <authorList>
            <person name="Barrett H."/>
            <person name="Lovett B."/>
            <person name="Macias A.M."/>
            <person name="Stajich J.E."/>
            <person name="Kasson M.T."/>
        </authorList>
    </citation>
    <scope>NUCLEOTIDE SEQUENCE</scope>
    <source>
        <strain evidence="4">ARSEF 14590</strain>
    </source>
</reference>
<evidence type="ECO:0000256" key="1">
    <source>
        <dbReference type="ARBA" id="ARBA00006247"/>
    </source>
</evidence>
<keyword evidence="2" id="KW-0464">Manganese</keyword>
<protein>
    <recommendedName>
        <fullName evidence="3">Peptidase M20 dimerisation domain-containing protein</fullName>
    </recommendedName>
</protein>
<dbReference type="InterPro" id="IPR036264">
    <property type="entry name" value="Bact_exopeptidase_dim_dom"/>
</dbReference>
<feature type="binding site" evidence="2">
    <location>
        <position position="156"/>
    </location>
    <ligand>
        <name>Mn(2+)</name>
        <dbReference type="ChEBI" id="CHEBI:29035"/>
        <label>2</label>
    </ligand>
</feature>
<keyword evidence="5" id="KW-1185">Reference proteome</keyword>
<dbReference type="SUPFAM" id="SSF53187">
    <property type="entry name" value="Zn-dependent exopeptidases"/>
    <property type="match status" value="1"/>
</dbReference>
<dbReference type="GO" id="GO:0016787">
    <property type="term" value="F:hydrolase activity"/>
    <property type="evidence" value="ECO:0007669"/>
    <property type="project" value="InterPro"/>
</dbReference>
<dbReference type="AlphaFoldDB" id="A0AAJ0CPK1"/>
<dbReference type="PANTHER" id="PTHR11014">
    <property type="entry name" value="PEPTIDASE M20 FAMILY MEMBER"/>
    <property type="match status" value="1"/>
</dbReference>
<dbReference type="GO" id="GO:0046872">
    <property type="term" value="F:metal ion binding"/>
    <property type="evidence" value="ECO:0007669"/>
    <property type="project" value="UniProtKB-KW"/>
</dbReference>
<gene>
    <name evidence="4" type="ORF">QQS21_005347</name>
</gene>
<dbReference type="PIRSF" id="PIRSF005962">
    <property type="entry name" value="Pept_M20D_amidohydro"/>
    <property type="match status" value="1"/>
</dbReference>
<evidence type="ECO:0000259" key="3">
    <source>
        <dbReference type="Pfam" id="PF07687"/>
    </source>
</evidence>
<dbReference type="InterPro" id="IPR017439">
    <property type="entry name" value="Amidohydrolase"/>
</dbReference>
<feature type="domain" description="Peptidase M20 dimerisation" evidence="3">
    <location>
        <begin position="205"/>
        <end position="286"/>
    </location>
</feature>
<dbReference type="InterPro" id="IPR002933">
    <property type="entry name" value="Peptidase_M20"/>
</dbReference>